<keyword evidence="1" id="KW-0812">Transmembrane</keyword>
<evidence type="ECO:0000313" key="3">
    <source>
        <dbReference type="EMBL" id="MDA3733772.1"/>
    </source>
</evidence>
<dbReference type="AlphaFoldDB" id="A0AA42J2L3"/>
<evidence type="ECO:0000256" key="2">
    <source>
        <dbReference type="SAM" id="SignalP"/>
    </source>
</evidence>
<feature type="transmembrane region" description="Helical" evidence="1">
    <location>
        <begin position="295"/>
        <end position="313"/>
    </location>
</feature>
<dbReference type="Pfam" id="PF09546">
    <property type="entry name" value="Spore_III_AE"/>
    <property type="match status" value="1"/>
</dbReference>
<feature type="transmembrane region" description="Helical" evidence="1">
    <location>
        <begin position="149"/>
        <end position="169"/>
    </location>
</feature>
<keyword evidence="4" id="KW-1185">Reference proteome</keyword>
<comment type="caution">
    <text evidence="3">The sequence shown here is derived from an EMBL/GenBank/DDBJ whole genome shotgun (WGS) entry which is preliminary data.</text>
</comment>
<name>A0AA42J2L3_9FIRM</name>
<feature type="transmembrane region" description="Helical" evidence="1">
    <location>
        <begin position="257"/>
        <end position="275"/>
    </location>
</feature>
<evidence type="ECO:0000256" key="1">
    <source>
        <dbReference type="SAM" id="Phobius"/>
    </source>
</evidence>
<keyword evidence="1" id="KW-0472">Membrane</keyword>
<dbReference type="Proteomes" id="UP001169242">
    <property type="component" value="Unassembled WGS sequence"/>
</dbReference>
<feature type="transmembrane region" description="Helical" evidence="1">
    <location>
        <begin position="411"/>
        <end position="435"/>
    </location>
</feature>
<proteinExistence type="predicted"/>
<feature type="transmembrane region" description="Helical" evidence="1">
    <location>
        <begin position="222"/>
        <end position="245"/>
    </location>
</feature>
<evidence type="ECO:0000313" key="4">
    <source>
        <dbReference type="Proteomes" id="UP001169242"/>
    </source>
</evidence>
<keyword evidence="1" id="KW-1133">Transmembrane helix</keyword>
<dbReference type="EMBL" id="JAQIFT010000068">
    <property type="protein sequence ID" value="MDA3733772.1"/>
    <property type="molecule type" value="Genomic_DNA"/>
</dbReference>
<organism evidence="3 4">
    <name type="scientific">Holtiella tumoricola</name>
    <dbReference type="NCBI Taxonomy" id="3018743"/>
    <lineage>
        <taxon>Bacteria</taxon>
        <taxon>Bacillati</taxon>
        <taxon>Bacillota</taxon>
        <taxon>Clostridia</taxon>
        <taxon>Lachnospirales</taxon>
        <taxon>Cellulosilyticaceae</taxon>
        <taxon>Holtiella</taxon>
    </lineage>
</organism>
<dbReference type="RefSeq" id="WP_271013490.1">
    <property type="nucleotide sequence ID" value="NZ_JAQIFT010000068.1"/>
</dbReference>
<gene>
    <name evidence="3" type="ORF">PBV87_20070</name>
</gene>
<feature type="chain" id="PRO_5041351268" evidence="2">
    <location>
        <begin position="25"/>
        <end position="438"/>
    </location>
</feature>
<reference evidence="3" key="1">
    <citation type="journal article" date="2023" name="Int. J. Syst. Evol. Microbiol.">
        <title>&lt;i&gt;Holtiella tumoricola&lt;/i&gt; gen. nov. sp. nov., isolated from a human clinical sample.</title>
        <authorList>
            <person name="Allen-Vercoe E."/>
            <person name="Daigneault M.C."/>
            <person name="Vancuren S.J."/>
            <person name="Cochrane K."/>
            <person name="O'Neal L.L."/>
            <person name="Sankaranarayanan K."/>
            <person name="Lawson P.A."/>
        </authorList>
    </citation>
    <scope>NUCLEOTIDE SEQUENCE</scope>
    <source>
        <strain evidence="3">CC70A</strain>
    </source>
</reference>
<protein>
    <submittedName>
        <fullName evidence="3">Stage III sporulation protein AE</fullName>
    </submittedName>
</protein>
<feature type="signal peptide" evidence="2">
    <location>
        <begin position="1"/>
        <end position="24"/>
    </location>
</feature>
<accession>A0AA42J2L3</accession>
<keyword evidence="2" id="KW-0732">Signal</keyword>
<dbReference type="InterPro" id="IPR014194">
    <property type="entry name" value="Spore_III_AE"/>
</dbReference>
<feature type="transmembrane region" description="Helical" evidence="1">
    <location>
        <begin position="181"/>
        <end position="202"/>
    </location>
</feature>
<sequence length="438" mass="48681">MLKKIRIPVLVLLLFFCFTMPIQAFSDEVDEESWISQQEEAFKIEDPFTQEEVEAVEEKGQEKAAQGSVEIVETFSEEQIQSVLKQQFDILNWGEIESLEEELKQSVPYLEDFDLSSQVLKLISGEERFSIQEVMAQIGQLFVNEFNTYFKIIIRFILIVILCSILQILSKSFQSQNTAKAAYLVCYILVIFTLSQSLMMLVQVAQKTITQLYEIMQVTLPTLLAFMAVSGYITSSSALAPVIIGTFNIMTFIIQKLVLPMLVAVIVLHVVSTMSEEIKVDKFIDLFYKGIRWGLRGIIVISVAIMGIYKMTLPYIDVALKKGAINVSTAFLPIIGDASKGAIEFILSCSALIKNAFAIGVIIWVVLIAAIPLMKIFIHVIMYNVVGALIQPLGDKKMTEIAGVLAKGCEFILSAVGVVVVLTIASMIICASIGMSMT</sequence>